<accession>A0ABS2MX26</accession>
<dbReference type="Pfam" id="PF12850">
    <property type="entry name" value="Metallophos_2"/>
    <property type="match status" value="1"/>
</dbReference>
<dbReference type="EC" id="3.1.4.-" evidence="2"/>
<dbReference type="Proteomes" id="UP001296943">
    <property type="component" value="Unassembled WGS sequence"/>
</dbReference>
<evidence type="ECO:0000259" key="3">
    <source>
        <dbReference type="Pfam" id="PF12850"/>
    </source>
</evidence>
<dbReference type="InterPro" id="IPR011152">
    <property type="entry name" value="Pesterase_MJ0912"/>
</dbReference>
<evidence type="ECO:0000313" key="5">
    <source>
        <dbReference type="Proteomes" id="UP001296943"/>
    </source>
</evidence>
<name>A0ABS2MX26_9BACI</name>
<dbReference type="InterPro" id="IPR000979">
    <property type="entry name" value="Phosphodiesterase_MJ0936/Vps29"/>
</dbReference>
<dbReference type="InterPro" id="IPR024654">
    <property type="entry name" value="Calcineurin-like_PHP_lpxH"/>
</dbReference>
<comment type="caution">
    <text evidence="4">The sequence shown here is derived from an EMBL/GenBank/DDBJ whole genome shotgun (WGS) entry which is preliminary data.</text>
</comment>
<keyword evidence="5" id="KW-1185">Reference proteome</keyword>
<comment type="similarity">
    <text evidence="1 2">Belongs to the metallophosphoesterase superfamily. YfcE family.</text>
</comment>
<dbReference type="SUPFAM" id="SSF56300">
    <property type="entry name" value="Metallo-dependent phosphatases"/>
    <property type="match status" value="1"/>
</dbReference>
<dbReference type="PIRSF" id="PIRSF000883">
    <property type="entry name" value="Pesterase_MJ0912"/>
    <property type="match status" value="1"/>
</dbReference>
<dbReference type="InterPro" id="IPR029052">
    <property type="entry name" value="Metallo-depent_PP-like"/>
</dbReference>
<reference evidence="4 5" key="1">
    <citation type="submission" date="2021-01" db="EMBL/GenBank/DDBJ databases">
        <title>Genomic Encyclopedia of Type Strains, Phase IV (KMG-IV): sequencing the most valuable type-strain genomes for metagenomic binning, comparative biology and taxonomic classification.</title>
        <authorList>
            <person name="Goeker M."/>
        </authorList>
    </citation>
    <scope>NUCLEOTIDE SEQUENCE [LARGE SCALE GENOMIC DNA]</scope>
    <source>
        <strain evidence="4 5">DSM 23711</strain>
    </source>
</reference>
<feature type="domain" description="Calcineurin-like phosphoesterase" evidence="3">
    <location>
        <begin position="1"/>
        <end position="198"/>
    </location>
</feature>
<protein>
    <recommendedName>
        <fullName evidence="2">Phosphoesterase</fullName>
        <ecNumber evidence="2">3.1.4.-</ecNumber>
    </recommendedName>
</protein>
<dbReference type="RefSeq" id="WP_204497856.1">
    <property type="nucleotide sequence ID" value="NZ_JAFBDR010000003.1"/>
</dbReference>
<proteinExistence type="inferred from homology"/>
<gene>
    <name evidence="4" type="ORF">JOC48_000924</name>
</gene>
<comment type="cofactor">
    <cofactor evidence="2">
        <name>a divalent metal cation</name>
        <dbReference type="ChEBI" id="CHEBI:60240"/>
    </cofactor>
</comment>
<keyword evidence="2" id="KW-0479">Metal-binding</keyword>
<dbReference type="PANTHER" id="PTHR42850:SF2">
    <property type="entry name" value="BLL5683 PROTEIN"/>
    <property type="match status" value="1"/>
</dbReference>
<evidence type="ECO:0000256" key="1">
    <source>
        <dbReference type="ARBA" id="ARBA00008950"/>
    </source>
</evidence>
<sequence length="239" mass="26984">MKIAFISDIHGNANALEAVLEDINKKKVDKILVLGDIAYRGPEPKRSIEMVQQLHTTVIKGNADEWVVRGVKEGEVPDHALELMNQERDWIISRISDTDIDYLENLPTELTFEEQGVTFHAFHATPTSLFDVVLPNADDNELESKLMAEKAAHIYLYGHIHKSYIRNVNGKTVVNLGSVGLPFDGITKASYAIVNINDGHVSTSIERVSYDYEKTIEKYKEVNYPNIDMMKNIIQNAKN</sequence>
<dbReference type="InterPro" id="IPR050126">
    <property type="entry name" value="Ap4A_hydrolase"/>
</dbReference>
<organism evidence="4 5">
    <name type="scientific">Aquibacillus albus</name>
    <dbReference type="NCBI Taxonomy" id="1168171"/>
    <lineage>
        <taxon>Bacteria</taxon>
        <taxon>Bacillati</taxon>
        <taxon>Bacillota</taxon>
        <taxon>Bacilli</taxon>
        <taxon>Bacillales</taxon>
        <taxon>Bacillaceae</taxon>
        <taxon>Aquibacillus</taxon>
    </lineage>
</organism>
<dbReference type="Gene3D" id="3.60.21.10">
    <property type="match status" value="1"/>
</dbReference>
<evidence type="ECO:0000256" key="2">
    <source>
        <dbReference type="RuleBase" id="RU362039"/>
    </source>
</evidence>
<dbReference type="NCBIfam" id="TIGR00040">
    <property type="entry name" value="yfcE"/>
    <property type="match status" value="1"/>
</dbReference>
<evidence type="ECO:0000313" key="4">
    <source>
        <dbReference type="EMBL" id="MBM7570446.1"/>
    </source>
</evidence>
<dbReference type="PANTHER" id="PTHR42850">
    <property type="entry name" value="METALLOPHOSPHOESTERASE"/>
    <property type="match status" value="1"/>
</dbReference>
<dbReference type="EMBL" id="JAFBDR010000003">
    <property type="protein sequence ID" value="MBM7570446.1"/>
    <property type="molecule type" value="Genomic_DNA"/>
</dbReference>